<reference evidence="2" key="1">
    <citation type="submission" date="2017-03" db="EMBL/GenBank/DDBJ databases">
        <title>Phytopthora megakarya and P. palmivora, two closely related causual agents of cacao black pod achieved similar genome size and gene model numbers by different mechanisms.</title>
        <authorList>
            <person name="Ali S."/>
            <person name="Shao J."/>
            <person name="Larry D.J."/>
            <person name="Kronmiller B."/>
            <person name="Shen D."/>
            <person name="Strem M.D."/>
            <person name="Melnick R.L."/>
            <person name="Guiltinan M.J."/>
            <person name="Tyler B.M."/>
            <person name="Meinhardt L.W."/>
            <person name="Bailey B.A."/>
        </authorList>
    </citation>
    <scope>NUCLEOTIDE SEQUENCE [LARGE SCALE GENOMIC DNA]</scope>
    <source>
        <strain evidence="2">zdho120</strain>
    </source>
</reference>
<dbReference type="Proteomes" id="UP000198211">
    <property type="component" value="Unassembled WGS sequence"/>
</dbReference>
<accession>A0A225WPW0</accession>
<comment type="caution">
    <text evidence="1">The sequence shown here is derived from an EMBL/GenBank/DDBJ whole genome shotgun (WGS) entry which is preliminary data.</text>
</comment>
<name>A0A225WPW0_9STRA</name>
<protein>
    <submittedName>
        <fullName evidence="1">Uncharacterized protein</fullName>
    </submittedName>
</protein>
<dbReference type="PANTHER" id="PTHR40866:SF1">
    <property type="entry name" value="BED-TYPE DOMAIN-CONTAINING PROTEIN"/>
    <property type="match status" value="1"/>
</dbReference>
<keyword evidence="2" id="KW-1185">Reference proteome</keyword>
<sequence>MYYHQSIPVDALDCRSKSINFVGKSLEHELGDLPLMGGHIPLSTTWVYECSGQRRQSLLGVSPFNEGFQDTDAHLHLLLNVQNNCATDQSIATKLSLPFVGCSSYTFDLAANKLYAEHVPILDDVNSLMRQFRHQNNYPELVTQTDIDPVKRNVPVGRRCLRWWIAMYEFVPRQRK</sequence>
<dbReference type="EMBL" id="NBNE01000499">
    <property type="protein sequence ID" value="OWZ19027.1"/>
    <property type="molecule type" value="Genomic_DNA"/>
</dbReference>
<proteinExistence type="predicted"/>
<dbReference type="PANTHER" id="PTHR40866">
    <property type="entry name" value="BED-TYPE DOMAIN-CONTAINING PROTEIN"/>
    <property type="match status" value="1"/>
</dbReference>
<dbReference type="AlphaFoldDB" id="A0A225WPW0"/>
<evidence type="ECO:0000313" key="2">
    <source>
        <dbReference type="Proteomes" id="UP000198211"/>
    </source>
</evidence>
<evidence type="ECO:0000313" key="1">
    <source>
        <dbReference type="EMBL" id="OWZ19027.1"/>
    </source>
</evidence>
<gene>
    <name evidence="1" type="ORF">PHMEG_0006787</name>
</gene>
<organism evidence="1 2">
    <name type="scientific">Phytophthora megakarya</name>
    <dbReference type="NCBI Taxonomy" id="4795"/>
    <lineage>
        <taxon>Eukaryota</taxon>
        <taxon>Sar</taxon>
        <taxon>Stramenopiles</taxon>
        <taxon>Oomycota</taxon>
        <taxon>Peronosporomycetes</taxon>
        <taxon>Peronosporales</taxon>
        <taxon>Peronosporaceae</taxon>
        <taxon>Phytophthora</taxon>
    </lineage>
</organism>